<feature type="domain" description="TonB-dependent receptor-like beta-barrel" evidence="13">
    <location>
        <begin position="261"/>
        <end position="639"/>
    </location>
</feature>
<sequence>MKLKILTFLLFPLIGLCQQNNSVATDSVKNANMFMLGEVVIINNKTKDTLNRVTTKKMESQNKMNVSQALNMLPGVSLTTSGPRNESMVSIRGFDLRQVPVYMDGIPVYVPYDGYVDLARFTTFDLAAIDVSKGFSSVLYGPNSLGGAINLISRKPSKILEYDGSFGMINSNGYKGNINLGSNFGKFYVQGGYSYLHRDSFRMSSNYVSSKNEDGGKRDNSYQTDQKISFKVGWTPTEKSEYAIGYINQKGEKGSPVYTGNDILNALYAKPRYWQWPNWDKESYYFISNSKFDDKNGFKARVYYDRFKNKLDSYDDNSYSAQTKPYAFQSNYNDYTYGGNLEYHTQIIPKNDFKIAFHFKEDVHRENNLGEPVRNFTDNTILIGIEDVYKISNKLTLVPGVSYNIRKNKEAEDYNSTTKVISDYPTAEASDAFNAQIGVFYMLNENQKLGATVSQKTRFATIKDRYSYRMGTAIPNPDLKPEKVVNYEINYTTNLFSKITFQTALFYSNLTDAILNVSNVAPGKSQMQNFGKAEYMGVEAQVNYSILQNLSLNVNYTYIERNNLTDPTIHFTDVPNTKVMGILEYQPIKLLKLIVNSEFNSSRISTSYGTRVSDYTLLNMYGSGKIAKNFSIDAGVNNIFDKNYSLVEGYPEEGRNFFVTLRFFNSK</sequence>
<evidence type="ECO:0000313" key="15">
    <source>
        <dbReference type="EMBL" id="MCC9072772.1"/>
    </source>
</evidence>
<feature type="domain" description="TonB-dependent receptor plug" evidence="14">
    <location>
        <begin position="46"/>
        <end position="148"/>
    </location>
</feature>
<evidence type="ECO:0000256" key="7">
    <source>
        <dbReference type="ARBA" id="ARBA00023136"/>
    </source>
</evidence>
<evidence type="ECO:0000256" key="4">
    <source>
        <dbReference type="ARBA" id="ARBA00022692"/>
    </source>
</evidence>
<dbReference type="InterPro" id="IPR039426">
    <property type="entry name" value="TonB-dep_rcpt-like"/>
</dbReference>
<keyword evidence="4 10" id="KW-0812">Transmembrane</keyword>
<dbReference type="PANTHER" id="PTHR30069:SF29">
    <property type="entry name" value="HEMOGLOBIN AND HEMOGLOBIN-HAPTOGLOBIN-BINDING PROTEIN 1-RELATED"/>
    <property type="match status" value="1"/>
</dbReference>
<evidence type="ECO:0000256" key="12">
    <source>
        <dbReference type="SAM" id="SignalP"/>
    </source>
</evidence>
<proteinExistence type="inferred from homology"/>
<dbReference type="InterPro" id="IPR000531">
    <property type="entry name" value="Beta-barrel_TonB"/>
</dbReference>
<keyword evidence="5 12" id="KW-0732">Signal</keyword>
<keyword evidence="16" id="KW-1185">Reference proteome</keyword>
<evidence type="ECO:0000256" key="9">
    <source>
        <dbReference type="ARBA" id="ARBA00023237"/>
    </source>
</evidence>
<evidence type="ECO:0000256" key="2">
    <source>
        <dbReference type="ARBA" id="ARBA00022448"/>
    </source>
</evidence>
<accession>A0ABS8MVJ0</accession>
<comment type="caution">
    <text evidence="15">The sequence shown here is derived from an EMBL/GenBank/DDBJ whole genome shotgun (WGS) entry which is preliminary data.</text>
</comment>
<dbReference type="PANTHER" id="PTHR30069">
    <property type="entry name" value="TONB-DEPENDENT OUTER MEMBRANE RECEPTOR"/>
    <property type="match status" value="1"/>
</dbReference>
<evidence type="ECO:0000256" key="8">
    <source>
        <dbReference type="ARBA" id="ARBA00023170"/>
    </source>
</evidence>
<evidence type="ECO:0000256" key="5">
    <source>
        <dbReference type="ARBA" id="ARBA00022729"/>
    </source>
</evidence>
<dbReference type="InterPro" id="IPR037066">
    <property type="entry name" value="Plug_dom_sf"/>
</dbReference>
<evidence type="ECO:0000313" key="16">
    <source>
        <dbReference type="Proteomes" id="UP001430919"/>
    </source>
</evidence>
<comment type="subcellular location">
    <subcellularLocation>
        <location evidence="1 10">Cell outer membrane</location>
        <topology evidence="1 10">Multi-pass membrane protein</topology>
    </subcellularLocation>
</comment>
<evidence type="ECO:0000256" key="6">
    <source>
        <dbReference type="ARBA" id="ARBA00023077"/>
    </source>
</evidence>
<keyword evidence="9 10" id="KW-0998">Cell outer membrane</keyword>
<organism evidence="15 16">
    <name type="scientific">Flavobacterium pisciphilum</name>
    <dbReference type="NCBI Taxonomy" id="2893755"/>
    <lineage>
        <taxon>Bacteria</taxon>
        <taxon>Pseudomonadati</taxon>
        <taxon>Bacteroidota</taxon>
        <taxon>Flavobacteriia</taxon>
        <taxon>Flavobacteriales</taxon>
        <taxon>Flavobacteriaceae</taxon>
        <taxon>Flavobacterium</taxon>
    </lineage>
</organism>
<evidence type="ECO:0000256" key="11">
    <source>
        <dbReference type="RuleBase" id="RU003357"/>
    </source>
</evidence>
<evidence type="ECO:0000256" key="3">
    <source>
        <dbReference type="ARBA" id="ARBA00022452"/>
    </source>
</evidence>
<keyword evidence="7 10" id="KW-0472">Membrane</keyword>
<evidence type="ECO:0000259" key="13">
    <source>
        <dbReference type="Pfam" id="PF00593"/>
    </source>
</evidence>
<evidence type="ECO:0000256" key="10">
    <source>
        <dbReference type="PROSITE-ProRule" id="PRU01360"/>
    </source>
</evidence>
<dbReference type="Proteomes" id="UP001430919">
    <property type="component" value="Unassembled WGS sequence"/>
</dbReference>
<feature type="signal peptide" evidence="12">
    <location>
        <begin position="1"/>
        <end position="24"/>
    </location>
</feature>
<evidence type="ECO:0000259" key="14">
    <source>
        <dbReference type="Pfam" id="PF07715"/>
    </source>
</evidence>
<keyword evidence="3 10" id="KW-1134">Transmembrane beta strand</keyword>
<comment type="similarity">
    <text evidence="10 11">Belongs to the TonB-dependent receptor family.</text>
</comment>
<feature type="chain" id="PRO_5045640492" evidence="12">
    <location>
        <begin position="25"/>
        <end position="667"/>
    </location>
</feature>
<name>A0ABS8MVJ0_9FLAO</name>
<reference evidence="15" key="1">
    <citation type="submission" date="2021-11" db="EMBL/GenBank/DDBJ databases">
        <title>Description of novel Flavobacterium species.</title>
        <authorList>
            <person name="Saticioglu I.B."/>
            <person name="Ay H."/>
            <person name="Altun S."/>
            <person name="Duman M."/>
        </authorList>
    </citation>
    <scope>NUCLEOTIDE SEQUENCE</scope>
    <source>
        <strain evidence="15">F-65</strain>
    </source>
</reference>
<protein>
    <submittedName>
        <fullName evidence="15">TonB-dependent receptor</fullName>
    </submittedName>
</protein>
<dbReference type="CDD" id="cd01347">
    <property type="entry name" value="ligand_gated_channel"/>
    <property type="match status" value="1"/>
</dbReference>
<gene>
    <name evidence="15" type="ORF">LNQ49_14390</name>
</gene>
<dbReference type="Gene3D" id="2.170.130.10">
    <property type="entry name" value="TonB-dependent receptor, plug domain"/>
    <property type="match status" value="1"/>
</dbReference>
<dbReference type="RefSeq" id="WP_229989697.1">
    <property type="nucleotide sequence ID" value="NZ_JAJJMO010000001.1"/>
</dbReference>
<dbReference type="Pfam" id="PF07715">
    <property type="entry name" value="Plug"/>
    <property type="match status" value="1"/>
</dbReference>
<evidence type="ECO:0000256" key="1">
    <source>
        <dbReference type="ARBA" id="ARBA00004571"/>
    </source>
</evidence>
<keyword evidence="6 11" id="KW-0798">TonB box</keyword>
<dbReference type="Gene3D" id="2.40.170.20">
    <property type="entry name" value="TonB-dependent receptor, beta-barrel domain"/>
    <property type="match status" value="1"/>
</dbReference>
<dbReference type="InterPro" id="IPR012910">
    <property type="entry name" value="Plug_dom"/>
</dbReference>
<keyword evidence="2 10" id="KW-0813">Transport</keyword>
<dbReference type="SUPFAM" id="SSF56935">
    <property type="entry name" value="Porins"/>
    <property type="match status" value="1"/>
</dbReference>
<dbReference type="Pfam" id="PF00593">
    <property type="entry name" value="TonB_dep_Rec_b-barrel"/>
    <property type="match status" value="1"/>
</dbReference>
<dbReference type="InterPro" id="IPR036942">
    <property type="entry name" value="Beta-barrel_TonB_sf"/>
</dbReference>
<keyword evidence="8 15" id="KW-0675">Receptor</keyword>
<dbReference type="PROSITE" id="PS52016">
    <property type="entry name" value="TONB_DEPENDENT_REC_3"/>
    <property type="match status" value="1"/>
</dbReference>
<dbReference type="EMBL" id="JAJJMO010000001">
    <property type="protein sequence ID" value="MCC9072772.1"/>
    <property type="molecule type" value="Genomic_DNA"/>
</dbReference>